<evidence type="ECO:0000256" key="4">
    <source>
        <dbReference type="SAM" id="Phobius"/>
    </source>
</evidence>
<accession>F0SZZ3</accession>
<dbReference type="Proteomes" id="UP000007488">
    <property type="component" value="Chromosome"/>
</dbReference>
<organism evidence="6 7">
    <name type="scientific">Syntrophobotulus glycolicus (strain DSM 8271 / FlGlyR)</name>
    <dbReference type="NCBI Taxonomy" id="645991"/>
    <lineage>
        <taxon>Bacteria</taxon>
        <taxon>Bacillati</taxon>
        <taxon>Bacillota</taxon>
        <taxon>Clostridia</taxon>
        <taxon>Eubacteriales</taxon>
        <taxon>Desulfitobacteriaceae</taxon>
        <taxon>Syntrophobotulus</taxon>
    </lineage>
</organism>
<dbReference type="eggNOG" id="COG2815">
    <property type="taxonomic scope" value="Bacteria"/>
</dbReference>
<dbReference type="OrthoDB" id="9804124at2"/>
<dbReference type="SMART" id="SM00740">
    <property type="entry name" value="PASTA"/>
    <property type="match status" value="1"/>
</dbReference>
<dbReference type="SUPFAM" id="SSF56601">
    <property type="entry name" value="beta-lactamase/transpeptidase-like"/>
    <property type="match status" value="1"/>
</dbReference>
<name>F0SZZ3_SYNGF</name>
<evidence type="ECO:0000259" key="5">
    <source>
        <dbReference type="PROSITE" id="PS51178"/>
    </source>
</evidence>
<dbReference type="SUPFAM" id="SSF54184">
    <property type="entry name" value="Penicillin-binding protein 2x (pbp-2x), c-terminal domain"/>
    <property type="match status" value="1"/>
</dbReference>
<feature type="domain" description="PASTA" evidence="5">
    <location>
        <begin position="587"/>
        <end position="646"/>
    </location>
</feature>
<dbReference type="SUPFAM" id="SSF56519">
    <property type="entry name" value="Penicillin binding protein dimerisation domain"/>
    <property type="match status" value="1"/>
</dbReference>
<dbReference type="InterPro" id="IPR001460">
    <property type="entry name" value="PCN-bd_Tpept"/>
</dbReference>
<evidence type="ECO:0000256" key="3">
    <source>
        <dbReference type="ARBA" id="ARBA00023136"/>
    </source>
</evidence>
<dbReference type="Pfam" id="PF03793">
    <property type="entry name" value="PASTA"/>
    <property type="match status" value="1"/>
</dbReference>
<dbReference type="GO" id="GO:0005886">
    <property type="term" value="C:plasma membrane"/>
    <property type="evidence" value="ECO:0007669"/>
    <property type="project" value="TreeGrafter"/>
</dbReference>
<dbReference type="KEGG" id="sgy:Sgly_0642"/>
<dbReference type="GO" id="GO:0008658">
    <property type="term" value="F:penicillin binding"/>
    <property type="evidence" value="ECO:0007669"/>
    <property type="project" value="InterPro"/>
</dbReference>
<keyword evidence="4" id="KW-0812">Transmembrane</keyword>
<dbReference type="GO" id="GO:0071555">
    <property type="term" value="P:cell wall organization"/>
    <property type="evidence" value="ECO:0007669"/>
    <property type="project" value="TreeGrafter"/>
</dbReference>
<sequence length="682" mass="73783">MIQYVRMHKRIVFLFAICSIFLLVLVVRLGIVQLRDGPFLKGIADDYHFRGVPVAPKRGNIEDCNGNVLAMSVSTQTVYAIPAEVKKSGRGDEIADKLAKILGENKEDILKRITKRSSLEYVKKKIPAENAAEIKQANLPGIGVVEDSSRYYPNQTLAAHILGFVGIDSQGLEGIEFSRNKELTGIAGSILTEYEANGIEMPNALQQYVDPIQGNTVKLTIDKNIQAFAQRELDQLMSGQGQNMEGKVPKSASILVMEPSTGRMLAIASAPTFDPNNYKDADQSTRRNAAIQNGYEPGSTFKIITLAAALEEKVISKEERFYDSGSYTVLGKNIHCWKSGGHGSQTFTEVAENSCNPGFIEMGQRLGTGKFYQYLTAFGFGEKTGIEMSGEATGILRNKKKATALDLATMSIGQTNNVTPIQLLTAVSAVANGGVLMKPQLVQEIINPQGEVVVPFAKQEVRRVISKDTAKLEREILESVVTNGTGRRAFLPGYRVAGKTGTAQKVANGSYVQGEYIASFISFAPADNPRLAILAVVDGVSFYGGTVAAPIVQSVMLDSLKYLGVKPDMGAPLTPKPLYGVEFPIIKKAAEVPSVLGQPLADAQEALKKAGFQVMTEGSGNTVIDQIPHAEASVEQGSSILLYLGTEAGKQTLGSWWREIDEDVEAIESIGPRIPLNENENK</sequence>
<dbReference type="InterPro" id="IPR005311">
    <property type="entry name" value="PBP_dimer"/>
</dbReference>
<dbReference type="STRING" id="645991.Sgly_0642"/>
<gene>
    <name evidence="6" type="ordered locus">Sgly_0642</name>
</gene>
<feature type="transmembrane region" description="Helical" evidence="4">
    <location>
        <begin position="12"/>
        <end position="31"/>
    </location>
</feature>
<dbReference type="CDD" id="cd06576">
    <property type="entry name" value="PASTA_Pbp2x-like_1"/>
    <property type="match status" value="1"/>
</dbReference>
<dbReference type="Gene3D" id="3.90.1310.10">
    <property type="entry name" value="Penicillin-binding protein 2a (Domain 2)"/>
    <property type="match status" value="1"/>
</dbReference>
<dbReference type="EC" id="2.4.1.129" evidence="6"/>
<reference evidence="6 7" key="1">
    <citation type="journal article" date="2011" name="Stand. Genomic Sci.">
        <title>Complete genome sequence of Syntrophobotulus glycolicus type strain (FlGlyR).</title>
        <authorList>
            <person name="Han C."/>
            <person name="Mwirichia R."/>
            <person name="Chertkov O."/>
            <person name="Held B."/>
            <person name="Lapidus A."/>
            <person name="Nolan M."/>
            <person name="Lucas S."/>
            <person name="Hammon N."/>
            <person name="Deshpande S."/>
            <person name="Cheng J.F."/>
            <person name="Tapia R."/>
            <person name="Goodwin L."/>
            <person name="Pitluck S."/>
            <person name="Huntemann M."/>
            <person name="Liolios K."/>
            <person name="Ivanova N."/>
            <person name="Pagani I."/>
            <person name="Mavromatis K."/>
            <person name="Ovchinikova G."/>
            <person name="Pati A."/>
            <person name="Chen A."/>
            <person name="Palaniappan K."/>
            <person name="Land M."/>
            <person name="Hauser L."/>
            <person name="Brambilla E.M."/>
            <person name="Rohde M."/>
            <person name="Spring S."/>
            <person name="Sikorski J."/>
            <person name="Goker M."/>
            <person name="Woyke T."/>
            <person name="Bristow J."/>
            <person name="Eisen J.A."/>
            <person name="Markowitz V."/>
            <person name="Hugenholtz P."/>
            <person name="Kyrpides N.C."/>
            <person name="Klenk H.P."/>
            <person name="Detter J.C."/>
        </authorList>
    </citation>
    <scope>NUCLEOTIDE SEQUENCE [LARGE SCALE GENOMIC DNA]</scope>
    <source>
        <strain evidence="7">DSM 8271 / FlGlyR</strain>
    </source>
</reference>
<evidence type="ECO:0000256" key="2">
    <source>
        <dbReference type="ARBA" id="ARBA00007171"/>
    </source>
</evidence>
<keyword evidence="6" id="KW-0328">Glycosyltransferase</keyword>
<dbReference type="InterPro" id="IPR011927">
    <property type="entry name" value="SpoVD_pbp"/>
</dbReference>
<dbReference type="PROSITE" id="PS51178">
    <property type="entry name" value="PASTA"/>
    <property type="match status" value="1"/>
</dbReference>
<dbReference type="InterPro" id="IPR050515">
    <property type="entry name" value="Beta-lactam/transpept"/>
</dbReference>
<dbReference type="eggNOG" id="COG0768">
    <property type="taxonomic scope" value="Bacteria"/>
</dbReference>
<keyword evidence="7" id="KW-1185">Reference proteome</keyword>
<dbReference type="PANTHER" id="PTHR30627">
    <property type="entry name" value="PEPTIDOGLYCAN D,D-TRANSPEPTIDASE"/>
    <property type="match status" value="1"/>
</dbReference>
<dbReference type="PANTHER" id="PTHR30627:SF1">
    <property type="entry name" value="PEPTIDOGLYCAN D,D-TRANSPEPTIDASE FTSI"/>
    <property type="match status" value="1"/>
</dbReference>
<dbReference type="Gene3D" id="3.30.10.20">
    <property type="match status" value="1"/>
</dbReference>
<dbReference type="Gene3D" id="3.40.710.10">
    <property type="entry name" value="DD-peptidase/beta-lactamase superfamily"/>
    <property type="match status" value="1"/>
</dbReference>
<keyword evidence="6" id="KW-0808">Transferase</keyword>
<protein>
    <submittedName>
        <fullName evidence="6">Stage V sporulation protein D</fullName>
        <ecNumber evidence="6">2.4.1.129</ecNumber>
    </submittedName>
</protein>
<keyword evidence="3 4" id="KW-0472">Membrane</keyword>
<reference evidence="7" key="2">
    <citation type="submission" date="2011-02" db="EMBL/GenBank/DDBJ databases">
        <title>The complete genome of Syntrophobotulus glycolicus DSM 8271.</title>
        <authorList>
            <person name="Lucas S."/>
            <person name="Copeland A."/>
            <person name="Lapidus A."/>
            <person name="Bruce D."/>
            <person name="Goodwin L."/>
            <person name="Pitluck S."/>
            <person name="Kyrpides N."/>
            <person name="Mavromatis K."/>
            <person name="Pagani I."/>
            <person name="Ivanova N."/>
            <person name="Mikhailova N."/>
            <person name="Chertkov O."/>
            <person name="Held B."/>
            <person name="Detter J.C."/>
            <person name="Tapia R."/>
            <person name="Han C."/>
            <person name="Land M."/>
            <person name="Hauser L."/>
            <person name="Markowitz V."/>
            <person name="Cheng J.-F."/>
            <person name="Hugenholtz P."/>
            <person name="Woyke T."/>
            <person name="Wu D."/>
            <person name="Spring S."/>
            <person name="Schroeder M."/>
            <person name="Brambilla E."/>
            <person name="Klenk H.-P."/>
            <person name="Eisen J.A."/>
        </authorList>
    </citation>
    <scope>NUCLEOTIDE SEQUENCE [LARGE SCALE GENOMIC DNA]</scope>
    <source>
        <strain evidence="7">DSM 8271 / FlGlyR</strain>
    </source>
</reference>
<dbReference type="AlphaFoldDB" id="F0SZZ3"/>
<proteinExistence type="inferred from homology"/>
<comment type="subcellular location">
    <subcellularLocation>
        <location evidence="1">Membrane</location>
    </subcellularLocation>
</comment>
<dbReference type="InterPro" id="IPR036138">
    <property type="entry name" value="PBP_dimer_sf"/>
</dbReference>
<evidence type="ECO:0000256" key="1">
    <source>
        <dbReference type="ARBA" id="ARBA00004370"/>
    </source>
</evidence>
<dbReference type="Pfam" id="PF03717">
    <property type="entry name" value="PBP_dimer"/>
    <property type="match status" value="1"/>
</dbReference>
<dbReference type="InterPro" id="IPR012338">
    <property type="entry name" value="Beta-lactam/transpept-like"/>
</dbReference>
<comment type="similarity">
    <text evidence="2">Belongs to the transpeptidase family.</text>
</comment>
<dbReference type="InterPro" id="IPR005543">
    <property type="entry name" value="PASTA_dom"/>
</dbReference>
<evidence type="ECO:0000313" key="6">
    <source>
        <dbReference type="EMBL" id="ADY55004.1"/>
    </source>
</evidence>
<dbReference type="HOGENOM" id="CLU_009289_6_0_9"/>
<keyword evidence="4" id="KW-1133">Transmembrane helix</keyword>
<dbReference type="NCBIfam" id="TIGR02214">
    <property type="entry name" value="spoVD_pbp"/>
    <property type="match status" value="1"/>
</dbReference>
<dbReference type="Pfam" id="PF00905">
    <property type="entry name" value="Transpeptidase"/>
    <property type="match status" value="1"/>
</dbReference>
<dbReference type="EMBL" id="CP002547">
    <property type="protein sequence ID" value="ADY55004.1"/>
    <property type="molecule type" value="Genomic_DNA"/>
</dbReference>
<dbReference type="GO" id="GO:0016757">
    <property type="term" value="F:glycosyltransferase activity"/>
    <property type="evidence" value="ECO:0007669"/>
    <property type="project" value="UniProtKB-KW"/>
</dbReference>
<dbReference type="RefSeq" id="WP_013623875.1">
    <property type="nucleotide sequence ID" value="NC_015172.1"/>
</dbReference>
<evidence type="ECO:0000313" key="7">
    <source>
        <dbReference type="Proteomes" id="UP000007488"/>
    </source>
</evidence>